<evidence type="ECO:0000313" key="1">
    <source>
        <dbReference type="EMBL" id="MPN41529.1"/>
    </source>
</evidence>
<organism evidence="1">
    <name type="scientific">bioreactor metagenome</name>
    <dbReference type="NCBI Taxonomy" id="1076179"/>
    <lineage>
        <taxon>unclassified sequences</taxon>
        <taxon>metagenomes</taxon>
        <taxon>ecological metagenomes</taxon>
    </lineage>
</organism>
<comment type="caution">
    <text evidence="1">The sequence shown here is derived from an EMBL/GenBank/DDBJ whole genome shotgun (WGS) entry which is preliminary data.</text>
</comment>
<dbReference type="AlphaFoldDB" id="A0A645HTJ8"/>
<protein>
    <submittedName>
        <fullName evidence="1">Uncharacterized protein</fullName>
    </submittedName>
</protein>
<gene>
    <name evidence="1" type="ORF">SDC9_189081</name>
</gene>
<reference evidence="1" key="1">
    <citation type="submission" date="2019-08" db="EMBL/GenBank/DDBJ databases">
        <authorList>
            <person name="Kucharzyk K."/>
            <person name="Murdoch R.W."/>
            <person name="Higgins S."/>
            <person name="Loffler F."/>
        </authorList>
    </citation>
    <scope>NUCLEOTIDE SEQUENCE</scope>
</reference>
<sequence>MSKNHSIDKQLHIGNGRINGNITNPFSGNGQRLAVRVDDDRMLENFQDLRHLSLIIDNLAVGFIGNHQNFALVFLLLAGQ</sequence>
<accession>A0A645HTJ8</accession>
<proteinExistence type="predicted"/>
<dbReference type="EMBL" id="VSSQ01098642">
    <property type="protein sequence ID" value="MPN41529.1"/>
    <property type="molecule type" value="Genomic_DNA"/>
</dbReference>
<name>A0A645HTJ8_9ZZZZ</name>